<comment type="caution">
    <text evidence="1">The sequence shown here is derived from an EMBL/GenBank/DDBJ whole genome shotgun (WGS) entry which is preliminary data.</text>
</comment>
<reference evidence="1" key="2">
    <citation type="submission" date="2020-09" db="EMBL/GenBank/DDBJ databases">
        <authorList>
            <person name="Sun Q."/>
            <person name="Zhou Y."/>
        </authorList>
    </citation>
    <scope>NUCLEOTIDE SEQUENCE</scope>
    <source>
        <strain evidence="1">CGMCC 1.8984</strain>
    </source>
</reference>
<evidence type="ECO:0000313" key="1">
    <source>
        <dbReference type="EMBL" id="GGJ93493.1"/>
    </source>
</evidence>
<accession>A0A917PUV1</accession>
<organism evidence="1 2">
    <name type="scientific">Agromyces bauzanensis</name>
    <dbReference type="NCBI Taxonomy" id="1308924"/>
    <lineage>
        <taxon>Bacteria</taxon>
        <taxon>Bacillati</taxon>
        <taxon>Actinomycetota</taxon>
        <taxon>Actinomycetes</taxon>
        <taxon>Micrococcales</taxon>
        <taxon>Microbacteriaceae</taxon>
        <taxon>Agromyces</taxon>
    </lineage>
</organism>
<dbReference type="AlphaFoldDB" id="A0A917PUV1"/>
<dbReference type="EMBL" id="BMMD01000034">
    <property type="protein sequence ID" value="GGJ93493.1"/>
    <property type="molecule type" value="Genomic_DNA"/>
</dbReference>
<reference evidence="1" key="1">
    <citation type="journal article" date="2014" name="Int. J. Syst. Evol. Microbiol.">
        <title>Complete genome sequence of Corynebacterium casei LMG S-19264T (=DSM 44701T), isolated from a smear-ripened cheese.</title>
        <authorList>
            <consortium name="US DOE Joint Genome Institute (JGI-PGF)"/>
            <person name="Walter F."/>
            <person name="Albersmeier A."/>
            <person name="Kalinowski J."/>
            <person name="Ruckert C."/>
        </authorList>
    </citation>
    <scope>NUCLEOTIDE SEQUENCE</scope>
    <source>
        <strain evidence="1">CGMCC 1.8984</strain>
    </source>
</reference>
<keyword evidence="2" id="KW-1185">Reference proteome</keyword>
<gene>
    <name evidence="1" type="ORF">GCM10011372_34960</name>
</gene>
<proteinExistence type="predicted"/>
<evidence type="ECO:0000313" key="2">
    <source>
        <dbReference type="Proteomes" id="UP000636956"/>
    </source>
</evidence>
<name>A0A917PUV1_9MICO</name>
<sequence length="181" mass="20377">MFNQTPATQLEAATRSEFTYHGNQLNSPWRWIERRALINFSKPVASSGAGQRGYLLSNEDGLPAVGEIGMATEFDSGDGGGFRSDLQYVALGWDNSLANLCALAFFHRIPGSDKPAEMFRRYRIASTDYLYKARNGYHSYSNGKPRGFQYEADLHDATGYWWHRDLWLVGSTDAFAPCSWV</sequence>
<dbReference type="Proteomes" id="UP000636956">
    <property type="component" value="Unassembled WGS sequence"/>
</dbReference>
<protein>
    <submittedName>
        <fullName evidence="1">Uncharacterized protein</fullName>
    </submittedName>
</protein>
<dbReference type="RefSeq" id="WP_188744684.1">
    <property type="nucleotide sequence ID" value="NZ_BAABFW010000047.1"/>
</dbReference>